<keyword evidence="6" id="KW-1185">Reference proteome</keyword>
<evidence type="ECO:0000256" key="1">
    <source>
        <dbReference type="ARBA" id="ARBA00010838"/>
    </source>
</evidence>
<gene>
    <name evidence="5" type="ORF">RGQ29_004390</name>
</gene>
<keyword evidence="2" id="KW-0378">Hydrolase</keyword>
<dbReference type="GO" id="GO:0005975">
    <property type="term" value="P:carbohydrate metabolic process"/>
    <property type="evidence" value="ECO:0007669"/>
    <property type="project" value="InterPro"/>
</dbReference>
<dbReference type="PRINTS" id="PR00131">
    <property type="entry name" value="GLHYDRLASE1"/>
</dbReference>
<evidence type="ECO:0000313" key="6">
    <source>
        <dbReference type="Proteomes" id="UP001324115"/>
    </source>
</evidence>
<comment type="similarity">
    <text evidence="1 4">Belongs to the glycosyl hydrolase 1 family.</text>
</comment>
<evidence type="ECO:0000256" key="4">
    <source>
        <dbReference type="RuleBase" id="RU003690"/>
    </source>
</evidence>
<dbReference type="Gene3D" id="3.20.20.80">
    <property type="entry name" value="Glycosidases"/>
    <property type="match status" value="1"/>
</dbReference>
<protein>
    <submittedName>
        <fullName evidence="5">Uncharacterized protein</fullName>
    </submittedName>
</protein>
<organism evidence="5 6">
    <name type="scientific">Quercus rubra</name>
    <name type="common">Northern red oak</name>
    <name type="synonym">Quercus borealis</name>
    <dbReference type="NCBI Taxonomy" id="3512"/>
    <lineage>
        <taxon>Eukaryota</taxon>
        <taxon>Viridiplantae</taxon>
        <taxon>Streptophyta</taxon>
        <taxon>Embryophyta</taxon>
        <taxon>Tracheophyta</taxon>
        <taxon>Spermatophyta</taxon>
        <taxon>Magnoliopsida</taxon>
        <taxon>eudicotyledons</taxon>
        <taxon>Gunneridae</taxon>
        <taxon>Pentapetalae</taxon>
        <taxon>rosids</taxon>
        <taxon>fabids</taxon>
        <taxon>Fagales</taxon>
        <taxon>Fagaceae</taxon>
        <taxon>Quercus</taxon>
    </lineage>
</organism>
<reference evidence="5 6" key="1">
    <citation type="journal article" date="2023" name="G3 (Bethesda)">
        <title>A haplotype-resolved chromosome-scale genome for Quercus rubra L. provides insights into the genetics of adaptive traits for red oak species.</title>
        <authorList>
            <person name="Kapoor B."/>
            <person name="Jenkins J."/>
            <person name="Schmutz J."/>
            <person name="Zhebentyayeva T."/>
            <person name="Kuelheim C."/>
            <person name="Coggeshall M."/>
            <person name="Heim C."/>
            <person name="Lasky J.R."/>
            <person name="Leites L."/>
            <person name="Islam-Faridi N."/>
            <person name="Romero-Severson J."/>
            <person name="DeLeo V.L."/>
            <person name="Lucas S.M."/>
            <person name="Lazic D."/>
            <person name="Gailing O."/>
            <person name="Carlson J."/>
            <person name="Staton M."/>
        </authorList>
    </citation>
    <scope>NUCLEOTIDE SEQUENCE [LARGE SCALE GENOMIC DNA]</scope>
    <source>
        <strain evidence="5">Pseudo-F2</strain>
    </source>
</reference>
<dbReference type="InterPro" id="IPR017853">
    <property type="entry name" value="GH"/>
</dbReference>
<dbReference type="Proteomes" id="UP001324115">
    <property type="component" value="Unassembled WGS sequence"/>
</dbReference>
<dbReference type="InterPro" id="IPR001360">
    <property type="entry name" value="Glyco_hydro_1"/>
</dbReference>
<evidence type="ECO:0000313" key="5">
    <source>
        <dbReference type="EMBL" id="KAK4568958.1"/>
    </source>
</evidence>
<keyword evidence="3" id="KW-0326">Glycosidase</keyword>
<dbReference type="GO" id="GO:0008422">
    <property type="term" value="F:beta-glucosidase activity"/>
    <property type="evidence" value="ECO:0007669"/>
    <property type="project" value="TreeGrafter"/>
</dbReference>
<dbReference type="PANTHER" id="PTHR10353">
    <property type="entry name" value="GLYCOSYL HYDROLASE"/>
    <property type="match status" value="1"/>
</dbReference>
<evidence type="ECO:0000256" key="3">
    <source>
        <dbReference type="ARBA" id="ARBA00023295"/>
    </source>
</evidence>
<comment type="caution">
    <text evidence="5">The sequence shown here is derived from an EMBL/GenBank/DDBJ whole genome shotgun (WGS) entry which is preliminary data.</text>
</comment>
<dbReference type="FunFam" id="3.20.20.80:FF:000020">
    <property type="entry name" value="Beta-glucosidase 12"/>
    <property type="match status" value="1"/>
</dbReference>
<sequence>MVTSSLSFRLLESLVGISTVVLLAFLSAHVHARPDLRNANELFIKKADFPNDFVFGVATAAAQIEGSAKEGGRGPSIWDEFAKDFPGKIDGGGDLDTAIDSYKRYEEDVKFLKDLGVHSYRFSISWTRILPNGSLSGGINQEGIDHYNNLINELLLNRITPFVTIFHFDSPQALQEKYGGFLSRSIIDDFKAYSEICYKEFGDRVKHWITINEPYVISYFGYDLGLAAPGRCSLPGPPGPCPAGNSSTEPYIVAHNLLLAHTAAARLYKNKFQETQGGQIGISLVGQYFEPYSESSEDKAAAKRALDFNLGWFMEPLVFGHYPSIMRSLVKDRLPTFTKEEEIMVKGSFDFIGINYYTSRYAKNLQPDLHATPEYSTDYLTNVTAYKDGVPIGPRATESSFIYLYPIGLQKILEFVNHKYRKPTIYITENGIPEKRDDRLELTEALKDPHRINNTIQHLHKIHAAMKNGVNVKGYFHWTIFDDFEWGEGYSVRYGLYYIDFKDNLKRIPKHSALWLKDFLK</sequence>
<dbReference type="PANTHER" id="PTHR10353:SF154">
    <property type="entry name" value="BETA-GLUCOSIDASE 9-RELATED"/>
    <property type="match status" value="1"/>
</dbReference>
<proteinExistence type="inferred from homology"/>
<accession>A0AAN7IGB2</accession>
<dbReference type="SUPFAM" id="SSF51445">
    <property type="entry name" value="(Trans)glycosidases"/>
    <property type="match status" value="1"/>
</dbReference>
<dbReference type="Pfam" id="PF00232">
    <property type="entry name" value="Glyco_hydro_1"/>
    <property type="match status" value="1"/>
</dbReference>
<name>A0AAN7IGB2_QUERU</name>
<evidence type="ECO:0000256" key="2">
    <source>
        <dbReference type="ARBA" id="ARBA00022801"/>
    </source>
</evidence>
<dbReference type="EMBL" id="JAXUIC010000010">
    <property type="protein sequence ID" value="KAK4568958.1"/>
    <property type="molecule type" value="Genomic_DNA"/>
</dbReference>
<dbReference type="AlphaFoldDB" id="A0AAN7IGB2"/>